<feature type="signal peptide" evidence="2">
    <location>
        <begin position="1"/>
        <end position="24"/>
    </location>
</feature>
<dbReference type="RefSeq" id="WP_231056932.1">
    <property type="nucleotide sequence ID" value="NZ_JAJNOC010000001.1"/>
</dbReference>
<reference evidence="3" key="1">
    <citation type="submission" date="2021-11" db="EMBL/GenBank/DDBJ databases">
        <title>The complete genome of Massilia sp sp. G4R7.</title>
        <authorList>
            <person name="Liu L."/>
            <person name="Yue J."/>
            <person name="Yuan J."/>
            <person name="Yang F."/>
            <person name="Li L."/>
        </authorList>
    </citation>
    <scope>NUCLEOTIDE SEQUENCE</scope>
    <source>
        <strain evidence="3">G4R7</strain>
    </source>
</reference>
<dbReference type="EMBL" id="JAJNOC010000001">
    <property type="protein sequence ID" value="MCD2515630.1"/>
    <property type="molecule type" value="Genomic_DNA"/>
</dbReference>
<comment type="caution">
    <text evidence="3">The sequence shown here is derived from an EMBL/GenBank/DDBJ whole genome shotgun (WGS) entry which is preliminary data.</text>
</comment>
<proteinExistence type="predicted"/>
<gene>
    <name evidence="3" type="ORF">LQ564_04815</name>
</gene>
<evidence type="ECO:0000256" key="1">
    <source>
        <dbReference type="SAM" id="MobiDB-lite"/>
    </source>
</evidence>
<name>A0ABS8Q4T5_9BURK</name>
<evidence type="ECO:0000313" key="3">
    <source>
        <dbReference type="EMBL" id="MCD2515630.1"/>
    </source>
</evidence>
<organism evidence="3 4">
    <name type="scientific">Massilia phyllostachyos</name>
    <dbReference type="NCBI Taxonomy" id="2898585"/>
    <lineage>
        <taxon>Bacteria</taxon>
        <taxon>Pseudomonadati</taxon>
        <taxon>Pseudomonadota</taxon>
        <taxon>Betaproteobacteria</taxon>
        <taxon>Burkholderiales</taxon>
        <taxon>Oxalobacteraceae</taxon>
        <taxon>Telluria group</taxon>
        <taxon>Massilia</taxon>
    </lineage>
</organism>
<feature type="chain" id="PRO_5046276503" evidence="2">
    <location>
        <begin position="25"/>
        <end position="45"/>
    </location>
</feature>
<dbReference type="Proteomes" id="UP001179361">
    <property type="component" value="Unassembled WGS sequence"/>
</dbReference>
<evidence type="ECO:0000256" key="2">
    <source>
        <dbReference type="SAM" id="SignalP"/>
    </source>
</evidence>
<sequence length="45" mass="5029">MKLINRLFATAFVALLLFASHSRADAEESTLPAFSRHKEKLPGSR</sequence>
<feature type="region of interest" description="Disordered" evidence="1">
    <location>
        <begin position="24"/>
        <end position="45"/>
    </location>
</feature>
<keyword evidence="4" id="KW-1185">Reference proteome</keyword>
<protein>
    <submittedName>
        <fullName evidence="3">Uncharacterized protein</fullName>
    </submittedName>
</protein>
<keyword evidence="2" id="KW-0732">Signal</keyword>
<evidence type="ECO:0000313" key="4">
    <source>
        <dbReference type="Proteomes" id="UP001179361"/>
    </source>
</evidence>
<accession>A0ABS8Q4T5</accession>